<keyword evidence="3" id="KW-1185">Reference proteome</keyword>
<dbReference type="AlphaFoldDB" id="A0A1E5QAM7"/>
<evidence type="ECO:0000313" key="2">
    <source>
        <dbReference type="EMBL" id="OEJ68908.1"/>
    </source>
</evidence>
<gene>
    <name evidence="2" type="ORF">BEN30_05205</name>
</gene>
<reference evidence="3" key="1">
    <citation type="submission" date="2016-07" db="EMBL/GenBank/DDBJ databases">
        <authorList>
            <person name="Florea S."/>
            <person name="Webb J.S."/>
            <person name="Jaromczyk J."/>
            <person name="Schardl C.L."/>
        </authorList>
    </citation>
    <scope>NUCLEOTIDE SEQUENCE [LARGE SCALE GENOMIC DNA]</scope>
    <source>
        <strain evidence="3">MV-1</strain>
    </source>
</reference>
<protein>
    <recommendedName>
        <fullName evidence="4">PepSY domain-containing protein</fullName>
    </recommendedName>
</protein>
<sequence length="141" mass="14903">MKTKTLIITAVVAIASLGAVGAYAHSPYGYHGGGYGMGPGISPGMGYGMNQGMGRGMMNNNMGGQGCPNGQVQALAQPLTIDDVRANMEQHLKQRGNDRLKVGQVTELDDKTIVAEIVTVDDSLVKKVTIDKATGRRIRTK</sequence>
<evidence type="ECO:0000256" key="1">
    <source>
        <dbReference type="SAM" id="SignalP"/>
    </source>
</evidence>
<dbReference type="Proteomes" id="UP000095347">
    <property type="component" value="Unassembled WGS sequence"/>
</dbReference>
<feature type="chain" id="PRO_5009184175" description="PepSY domain-containing protein" evidence="1">
    <location>
        <begin position="25"/>
        <end position="141"/>
    </location>
</feature>
<evidence type="ECO:0008006" key="4">
    <source>
        <dbReference type="Google" id="ProtNLM"/>
    </source>
</evidence>
<name>A0A1E5QAM7_9PROT</name>
<feature type="signal peptide" evidence="1">
    <location>
        <begin position="1"/>
        <end position="24"/>
    </location>
</feature>
<organism evidence="2 3">
    <name type="scientific">Magnetovibrio blakemorei</name>
    <dbReference type="NCBI Taxonomy" id="28181"/>
    <lineage>
        <taxon>Bacteria</taxon>
        <taxon>Pseudomonadati</taxon>
        <taxon>Pseudomonadota</taxon>
        <taxon>Alphaproteobacteria</taxon>
        <taxon>Rhodospirillales</taxon>
        <taxon>Magnetovibrionaceae</taxon>
        <taxon>Magnetovibrio</taxon>
    </lineage>
</organism>
<keyword evidence="1" id="KW-0732">Signal</keyword>
<proteinExistence type="predicted"/>
<dbReference type="OrthoDB" id="7366890at2"/>
<accession>A0A1E5QAM7</accession>
<dbReference type="EMBL" id="MCGG01000010">
    <property type="protein sequence ID" value="OEJ68908.1"/>
    <property type="molecule type" value="Genomic_DNA"/>
</dbReference>
<dbReference type="RefSeq" id="WP_069956975.1">
    <property type="nucleotide sequence ID" value="NZ_MCGG01000010.1"/>
</dbReference>
<dbReference type="STRING" id="28181.BEN30_05205"/>
<comment type="caution">
    <text evidence="2">The sequence shown here is derived from an EMBL/GenBank/DDBJ whole genome shotgun (WGS) entry which is preliminary data.</text>
</comment>
<evidence type="ECO:0000313" key="3">
    <source>
        <dbReference type="Proteomes" id="UP000095347"/>
    </source>
</evidence>